<dbReference type="PANTHER" id="PTHR33783:SF1">
    <property type="entry name" value="PROTEIN HAIKU1"/>
    <property type="match status" value="1"/>
</dbReference>
<feature type="region of interest" description="Disordered" evidence="1">
    <location>
        <begin position="234"/>
        <end position="277"/>
    </location>
</feature>
<evidence type="ECO:0000256" key="1">
    <source>
        <dbReference type="SAM" id="MobiDB-lite"/>
    </source>
</evidence>
<reference evidence="3" key="1">
    <citation type="submission" date="2019-10" db="EMBL/GenBank/DDBJ databases">
        <authorList>
            <person name="Zhang R."/>
            <person name="Pan Y."/>
            <person name="Wang J."/>
            <person name="Ma R."/>
            <person name="Yu S."/>
        </authorList>
    </citation>
    <scope>NUCLEOTIDE SEQUENCE</scope>
    <source>
        <strain evidence="3">LA-IB0</strain>
        <tissue evidence="3">Leaf</tissue>
    </source>
</reference>
<dbReference type="AlphaFoldDB" id="A0AAV6X5Y0"/>
<evidence type="ECO:0000259" key="2">
    <source>
        <dbReference type="Pfam" id="PF05678"/>
    </source>
</evidence>
<feature type="region of interest" description="Disordered" evidence="1">
    <location>
        <begin position="1"/>
        <end position="57"/>
    </location>
</feature>
<feature type="region of interest" description="Disordered" evidence="1">
    <location>
        <begin position="69"/>
        <end position="113"/>
    </location>
</feature>
<feature type="compositionally biased region" description="Low complexity" evidence="1">
    <location>
        <begin position="80"/>
        <end position="95"/>
    </location>
</feature>
<comment type="caution">
    <text evidence="3">The sequence shown here is derived from an EMBL/GenBank/DDBJ whole genome shotgun (WGS) entry which is preliminary data.</text>
</comment>
<gene>
    <name evidence="3" type="ORF">BUALT_Bualt10G0014400</name>
</gene>
<feature type="compositionally biased region" description="Pro residues" evidence="1">
    <location>
        <begin position="102"/>
        <end position="111"/>
    </location>
</feature>
<dbReference type="Pfam" id="PF05678">
    <property type="entry name" value="VQ"/>
    <property type="match status" value="1"/>
</dbReference>
<dbReference type="PANTHER" id="PTHR33783">
    <property type="entry name" value="PROTEIN HAIKU1"/>
    <property type="match status" value="1"/>
</dbReference>
<organism evidence="3 4">
    <name type="scientific">Buddleja alternifolia</name>
    <dbReference type="NCBI Taxonomy" id="168488"/>
    <lineage>
        <taxon>Eukaryota</taxon>
        <taxon>Viridiplantae</taxon>
        <taxon>Streptophyta</taxon>
        <taxon>Embryophyta</taxon>
        <taxon>Tracheophyta</taxon>
        <taxon>Spermatophyta</taxon>
        <taxon>Magnoliopsida</taxon>
        <taxon>eudicotyledons</taxon>
        <taxon>Gunneridae</taxon>
        <taxon>Pentapetalae</taxon>
        <taxon>asterids</taxon>
        <taxon>lamiids</taxon>
        <taxon>Lamiales</taxon>
        <taxon>Scrophulariaceae</taxon>
        <taxon>Buddlejeae</taxon>
        <taxon>Buddleja</taxon>
    </lineage>
</organism>
<dbReference type="EMBL" id="WHWC01000010">
    <property type="protein sequence ID" value="KAG8374620.1"/>
    <property type="molecule type" value="Genomic_DNA"/>
</dbReference>
<feature type="domain" description="VQ" evidence="2">
    <location>
        <begin position="49"/>
        <end position="73"/>
    </location>
</feature>
<dbReference type="InterPro" id="IPR039612">
    <property type="entry name" value="VQ_5/9/14"/>
</dbReference>
<evidence type="ECO:0000313" key="4">
    <source>
        <dbReference type="Proteomes" id="UP000826271"/>
    </source>
</evidence>
<proteinExistence type="predicted"/>
<accession>A0AAV6X5Y0</accession>
<dbReference type="InterPro" id="IPR008889">
    <property type="entry name" value="VQ"/>
</dbReference>
<feature type="compositionally biased region" description="Low complexity" evidence="1">
    <location>
        <begin position="256"/>
        <end position="277"/>
    </location>
</feature>
<feature type="compositionally biased region" description="Polar residues" evidence="1">
    <location>
        <begin position="1"/>
        <end position="13"/>
    </location>
</feature>
<name>A0AAV6X5Y0_9LAMI</name>
<protein>
    <recommendedName>
        <fullName evidence="2">VQ domain-containing protein</fullName>
    </recommendedName>
</protein>
<evidence type="ECO:0000313" key="3">
    <source>
        <dbReference type="EMBL" id="KAG8374620.1"/>
    </source>
</evidence>
<keyword evidence="4" id="KW-1185">Reference proteome</keyword>
<feature type="compositionally biased region" description="Pro residues" evidence="1">
    <location>
        <begin position="246"/>
        <end position="255"/>
    </location>
</feature>
<sequence>MDSSNQQSMNRQQVDLPLGVNKSGKIITKKSPFHQPNFATTSRQQQPQPQPRVYNINKTDFRNIVQQLTGSSSREPQRPTPHLQNHPTTTPNNNNRLHRVRPPPLAPPTQPQLPHLHISLQQPYPNAFTAPPPPPSQYDQLSPPVFLPSTPSDIWTNTTQSPISGYMLYLQNSAIDLGPGQSHSGPPPPALPSQPITNCPPPVLPSPTSLFLLPSPTGFLNLFSPRSPYPLISPNFSFGPRGTLGPGPPHPPPSPGYGFPSSPSGLFPISSPRWRNQ</sequence>
<dbReference type="Proteomes" id="UP000826271">
    <property type="component" value="Unassembled WGS sequence"/>
</dbReference>